<dbReference type="OrthoDB" id="2256950at2759"/>
<reference evidence="4" key="1">
    <citation type="submission" date="2013-05" db="EMBL/GenBank/DDBJ databases">
        <title>The Genome sequence of Mucor circinelloides f. circinelloides 1006PhL.</title>
        <authorList>
            <consortium name="The Broad Institute Genomics Platform"/>
            <person name="Cuomo C."/>
            <person name="Earl A."/>
            <person name="Findley K."/>
            <person name="Lee S.C."/>
            <person name="Walker B."/>
            <person name="Young S."/>
            <person name="Zeng Q."/>
            <person name="Gargeya S."/>
            <person name="Fitzgerald M."/>
            <person name="Haas B."/>
            <person name="Abouelleil A."/>
            <person name="Allen A.W."/>
            <person name="Alvarado L."/>
            <person name="Arachchi H.M."/>
            <person name="Berlin A.M."/>
            <person name="Chapman S.B."/>
            <person name="Gainer-Dewar J."/>
            <person name="Goldberg J."/>
            <person name="Griggs A."/>
            <person name="Gujja S."/>
            <person name="Hansen M."/>
            <person name="Howarth C."/>
            <person name="Imamovic A."/>
            <person name="Ireland A."/>
            <person name="Larimer J."/>
            <person name="McCowan C."/>
            <person name="Murphy C."/>
            <person name="Pearson M."/>
            <person name="Poon T.W."/>
            <person name="Priest M."/>
            <person name="Roberts A."/>
            <person name="Saif S."/>
            <person name="Shea T."/>
            <person name="Sisk P."/>
            <person name="Sykes S."/>
            <person name="Wortman J."/>
            <person name="Nusbaum C."/>
            <person name="Birren B."/>
        </authorList>
    </citation>
    <scope>NUCLEOTIDE SEQUENCE [LARGE SCALE GENOMIC DNA]</scope>
    <source>
        <strain evidence="4">1006PhL</strain>
    </source>
</reference>
<keyword evidence="4" id="KW-1185">Reference proteome</keyword>
<sequence>MSTTVPSNPSKAVDPAHPTNEPFTSPDESSNVNNCVCCGIFLVPLAALGGLIDQIMRKTSRIFHSSDDNDTKKNIINNNKA</sequence>
<evidence type="ECO:0000313" key="4">
    <source>
        <dbReference type="Proteomes" id="UP000014254"/>
    </source>
</evidence>
<name>S2JNM4_MUCC1</name>
<proteinExistence type="predicted"/>
<feature type="transmembrane region" description="Helical" evidence="2">
    <location>
        <begin position="31"/>
        <end position="52"/>
    </location>
</feature>
<dbReference type="Proteomes" id="UP000014254">
    <property type="component" value="Unassembled WGS sequence"/>
</dbReference>
<protein>
    <recommendedName>
        <fullName evidence="5">Transmembrane protein</fullName>
    </recommendedName>
</protein>
<keyword evidence="2" id="KW-1133">Transmembrane helix</keyword>
<feature type="compositionally biased region" description="Polar residues" evidence="1">
    <location>
        <begin position="21"/>
        <end position="30"/>
    </location>
</feature>
<keyword evidence="2" id="KW-0812">Transmembrane</keyword>
<dbReference type="InParanoid" id="S2JNM4"/>
<keyword evidence="2" id="KW-0472">Membrane</keyword>
<dbReference type="EMBL" id="KE124045">
    <property type="protein sequence ID" value="EPB84218.1"/>
    <property type="molecule type" value="Genomic_DNA"/>
</dbReference>
<evidence type="ECO:0008006" key="5">
    <source>
        <dbReference type="Google" id="ProtNLM"/>
    </source>
</evidence>
<organism evidence="3 4">
    <name type="scientific">Mucor circinelloides f. circinelloides (strain 1006PhL)</name>
    <name type="common">Mucormycosis agent</name>
    <name type="synonym">Calyptromyces circinelloides</name>
    <dbReference type="NCBI Taxonomy" id="1220926"/>
    <lineage>
        <taxon>Eukaryota</taxon>
        <taxon>Fungi</taxon>
        <taxon>Fungi incertae sedis</taxon>
        <taxon>Mucoromycota</taxon>
        <taxon>Mucoromycotina</taxon>
        <taxon>Mucoromycetes</taxon>
        <taxon>Mucorales</taxon>
        <taxon>Mucorineae</taxon>
        <taxon>Mucoraceae</taxon>
        <taxon>Mucor</taxon>
    </lineage>
</organism>
<dbReference type="OMA" id="NCVCCGI"/>
<evidence type="ECO:0000256" key="2">
    <source>
        <dbReference type="SAM" id="Phobius"/>
    </source>
</evidence>
<evidence type="ECO:0000313" key="3">
    <source>
        <dbReference type="EMBL" id="EPB84218.1"/>
    </source>
</evidence>
<feature type="region of interest" description="Disordered" evidence="1">
    <location>
        <begin position="61"/>
        <end position="81"/>
    </location>
</feature>
<evidence type="ECO:0000256" key="1">
    <source>
        <dbReference type="SAM" id="MobiDB-lite"/>
    </source>
</evidence>
<feature type="compositionally biased region" description="Basic and acidic residues" evidence="1">
    <location>
        <begin position="64"/>
        <end position="73"/>
    </location>
</feature>
<feature type="compositionally biased region" description="Polar residues" evidence="1">
    <location>
        <begin position="1"/>
        <end position="10"/>
    </location>
</feature>
<dbReference type="VEuPathDB" id="FungiDB:HMPREF1544_09010"/>
<gene>
    <name evidence="3" type="ORF">HMPREF1544_09010</name>
</gene>
<feature type="region of interest" description="Disordered" evidence="1">
    <location>
        <begin position="1"/>
        <end position="30"/>
    </location>
</feature>
<dbReference type="AlphaFoldDB" id="S2JNM4"/>
<accession>S2JNM4</accession>